<reference evidence="1 2" key="1">
    <citation type="submission" date="2014-03" db="EMBL/GenBank/DDBJ databases">
        <title>Genomics of Bifidobacteria.</title>
        <authorList>
            <person name="Ventura M."/>
            <person name="Milani C."/>
            <person name="Lugli G.A."/>
        </authorList>
    </citation>
    <scope>NUCLEOTIDE SEQUENCE [LARGE SCALE GENOMIC DNA]</scope>
    <source>
        <strain evidence="1 2">DSM 23968</strain>
    </source>
</reference>
<protein>
    <submittedName>
        <fullName evidence="1">Uncharacterized protein</fullName>
    </submittedName>
</protein>
<dbReference type="RefSeq" id="WP_034528695.1">
    <property type="nucleotide sequence ID" value="NZ_JGZP01000014.1"/>
</dbReference>
<dbReference type="Proteomes" id="UP000029004">
    <property type="component" value="Unassembled WGS sequence"/>
</dbReference>
<proteinExistence type="predicted"/>
<keyword evidence="2" id="KW-1185">Reference proteome</keyword>
<evidence type="ECO:0000313" key="1">
    <source>
        <dbReference type="EMBL" id="KFI96869.1"/>
    </source>
</evidence>
<dbReference type="AlphaFoldDB" id="A0A087DMW9"/>
<sequence length="111" mass="12336">MNGTTHSNDDDRPVAGMTLYLHTLDHIVVDADEGPEVYDRAASHGVPSVWICTQGGDVEGHGFTDMTLSIRLNKFAATGYRVHAYYGVQERHAMDCLDRAWDENIPVEFAL</sequence>
<gene>
    <name evidence="1" type="ORF">BSTEL_1778</name>
</gene>
<accession>A0A087DMW9</accession>
<comment type="caution">
    <text evidence="1">The sequence shown here is derived from an EMBL/GenBank/DDBJ whole genome shotgun (WGS) entry which is preliminary data.</text>
</comment>
<organism evidence="1 2">
    <name type="scientific">Bifidobacterium stellenboschense</name>
    <dbReference type="NCBI Taxonomy" id="762211"/>
    <lineage>
        <taxon>Bacteria</taxon>
        <taxon>Bacillati</taxon>
        <taxon>Actinomycetota</taxon>
        <taxon>Actinomycetes</taxon>
        <taxon>Bifidobacteriales</taxon>
        <taxon>Bifidobacteriaceae</taxon>
        <taxon>Bifidobacterium</taxon>
    </lineage>
</organism>
<name>A0A087DMW9_9BIFI</name>
<evidence type="ECO:0000313" key="2">
    <source>
        <dbReference type="Proteomes" id="UP000029004"/>
    </source>
</evidence>
<dbReference type="EMBL" id="JGZP01000014">
    <property type="protein sequence ID" value="KFI96869.1"/>
    <property type="molecule type" value="Genomic_DNA"/>
</dbReference>